<gene>
    <name evidence="3" type="ORF">WG901_03040</name>
</gene>
<keyword evidence="4" id="KW-1185">Reference proteome</keyword>
<dbReference type="SUPFAM" id="SSF111384">
    <property type="entry name" value="OmpH-like"/>
    <property type="match status" value="1"/>
</dbReference>
<feature type="compositionally biased region" description="Low complexity" evidence="1">
    <location>
        <begin position="206"/>
        <end position="234"/>
    </location>
</feature>
<dbReference type="InterPro" id="IPR005632">
    <property type="entry name" value="Chaperone_Skp"/>
</dbReference>
<evidence type="ECO:0000313" key="3">
    <source>
        <dbReference type="EMBL" id="MEJ5975595.1"/>
    </source>
</evidence>
<accession>A0ABU8RR75</accession>
<dbReference type="Pfam" id="PF03938">
    <property type="entry name" value="OmpH"/>
    <property type="match status" value="1"/>
</dbReference>
<dbReference type="Gene3D" id="3.30.910.20">
    <property type="entry name" value="Skp domain"/>
    <property type="match status" value="1"/>
</dbReference>
<feature type="signal peptide" evidence="2">
    <location>
        <begin position="1"/>
        <end position="23"/>
    </location>
</feature>
<organism evidence="3 4">
    <name type="scientific">Novosphingobium anseongense</name>
    <dbReference type="NCBI Taxonomy" id="3133436"/>
    <lineage>
        <taxon>Bacteria</taxon>
        <taxon>Pseudomonadati</taxon>
        <taxon>Pseudomonadota</taxon>
        <taxon>Alphaproteobacteria</taxon>
        <taxon>Sphingomonadales</taxon>
        <taxon>Sphingomonadaceae</taxon>
        <taxon>Novosphingobium</taxon>
    </lineage>
</organism>
<dbReference type="EMBL" id="JBBHJZ010000001">
    <property type="protein sequence ID" value="MEJ5975595.1"/>
    <property type="molecule type" value="Genomic_DNA"/>
</dbReference>
<comment type="caution">
    <text evidence="3">The sequence shown here is derived from an EMBL/GenBank/DDBJ whole genome shotgun (WGS) entry which is preliminary data.</text>
</comment>
<evidence type="ECO:0000313" key="4">
    <source>
        <dbReference type="Proteomes" id="UP001361239"/>
    </source>
</evidence>
<sequence>MKTLLKSVAAAGLMLAVASPALAQAQAAAGPLVPGLAVADLDGVVANSNAYRTAQTQRPTTYKPQLDQAEARRKAIVAQVTPLVDKFNKDRALPSPNQAALQTQAQQIQQIQQSGEQELRTILQPVGLSEAYVQEQIADKLDAAVKAAMAKKKISLLLSPQAVTAFNNNGYNLSQDIVNELNTLIPSATLVPPAGWEPREVREQRAQQQAAQGQQGAAPAQPAKPTTTTQPSGR</sequence>
<reference evidence="3 4" key="1">
    <citation type="submission" date="2024-03" db="EMBL/GenBank/DDBJ databases">
        <authorList>
            <person name="Jo J.-H."/>
        </authorList>
    </citation>
    <scope>NUCLEOTIDE SEQUENCE [LARGE SCALE GENOMIC DNA]</scope>
    <source>
        <strain evidence="3 4">PS1R-30</strain>
    </source>
</reference>
<name>A0ABU8RR75_9SPHN</name>
<keyword evidence="2" id="KW-0732">Signal</keyword>
<dbReference type="InterPro" id="IPR024930">
    <property type="entry name" value="Skp_dom_sf"/>
</dbReference>
<dbReference type="Proteomes" id="UP001361239">
    <property type="component" value="Unassembled WGS sequence"/>
</dbReference>
<feature type="region of interest" description="Disordered" evidence="1">
    <location>
        <begin position="192"/>
        <end position="234"/>
    </location>
</feature>
<evidence type="ECO:0000256" key="2">
    <source>
        <dbReference type="SAM" id="SignalP"/>
    </source>
</evidence>
<dbReference type="SMART" id="SM00935">
    <property type="entry name" value="OmpH"/>
    <property type="match status" value="1"/>
</dbReference>
<evidence type="ECO:0000256" key="1">
    <source>
        <dbReference type="SAM" id="MobiDB-lite"/>
    </source>
</evidence>
<protein>
    <submittedName>
        <fullName evidence="3">OmpH family outer membrane protein</fullName>
    </submittedName>
</protein>
<dbReference type="RefSeq" id="WP_339585534.1">
    <property type="nucleotide sequence ID" value="NZ_JBBHJZ010000001.1"/>
</dbReference>
<proteinExistence type="predicted"/>
<feature type="chain" id="PRO_5047260421" evidence="2">
    <location>
        <begin position="24"/>
        <end position="234"/>
    </location>
</feature>